<keyword evidence="2" id="KW-1185">Reference proteome</keyword>
<comment type="caution">
    <text evidence="1">The sequence shown here is derived from an EMBL/GenBank/DDBJ whole genome shotgun (WGS) entry which is preliminary data.</text>
</comment>
<sequence>MMMSRNRKQSHYMFGQQNECGYYGVLLDYKMLQKGFHYEIYKRNLKEVSKNLEADQLFS</sequence>
<reference evidence="1" key="1">
    <citation type="journal article" date="2014" name="Int. J. Syst. Evol. Microbiol.">
        <title>Complete genome sequence of Corynebacterium casei LMG S-19264T (=DSM 44701T), isolated from a smear-ripened cheese.</title>
        <authorList>
            <consortium name="US DOE Joint Genome Institute (JGI-PGF)"/>
            <person name="Walter F."/>
            <person name="Albersmeier A."/>
            <person name="Kalinowski J."/>
            <person name="Ruckert C."/>
        </authorList>
    </citation>
    <scope>NUCLEOTIDE SEQUENCE</scope>
    <source>
        <strain evidence="1">NBRC 108769</strain>
    </source>
</reference>
<evidence type="ECO:0000313" key="1">
    <source>
        <dbReference type="EMBL" id="GLR19506.1"/>
    </source>
</evidence>
<protein>
    <submittedName>
        <fullName evidence="1">Uncharacterized protein</fullName>
    </submittedName>
</protein>
<name>A0AA37SVH7_9BACT</name>
<dbReference type="EMBL" id="BSOH01000027">
    <property type="protein sequence ID" value="GLR19506.1"/>
    <property type="molecule type" value="Genomic_DNA"/>
</dbReference>
<organism evidence="1 2">
    <name type="scientific">Portibacter lacus</name>
    <dbReference type="NCBI Taxonomy" id="1099794"/>
    <lineage>
        <taxon>Bacteria</taxon>
        <taxon>Pseudomonadati</taxon>
        <taxon>Bacteroidota</taxon>
        <taxon>Saprospiria</taxon>
        <taxon>Saprospirales</taxon>
        <taxon>Haliscomenobacteraceae</taxon>
        <taxon>Portibacter</taxon>
    </lineage>
</organism>
<accession>A0AA37SVH7</accession>
<reference evidence="1" key="2">
    <citation type="submission" date="2023-01" db="EMBL/GenBank/DDBJ databases">
        <title>Draft genome sequence of Portibacter lacus strain NBRC 108769.</title>
        <authorList>
            <person name="Sun Q."/>
            <person name="Mori K."/>
        </authorList>
    </citation>
    <scope>NUCLEOTIDE SEQUENCE</scope>
    <source>
        <strain evidence="1">NBRC 108769</strain>
    </source>
</reference>
<dbReference type="Proteomes" id="UP001156666">
    <property type="component" value="Unassembled WGS sequence"/>
</dbReference>
<proteinExistence type="predicted"/>
<gene>
    <name evidence="1" type="ORF">GCM10007940_41220</name>
</gene>
<dbReference type="AlphaFoldDB" id="A0AA37SVH7"/>
<evidence type="ECO:0000313" key="2">
    <source>
        <dbReference type="Proteomes" id="UP001156666"/>
    </source>
</evidence>